<gene>
    <name evidence="2" type="ORF">EOE66_12885</name>
</gene>
<organism evidence="2 3">
    <name type="scientific">Rubrivivax rivuli</name>
    <dbReference type="NCBI Taxonomy" id="1862385"/>
    <lineage>
        <taxon>Bacteria</taxon>
        <taxon>Pseudomonadati</taxon>
        <taxon>Pseudomonadota</taxon>
        <taxon>Betaproteobacteria</taxon>
        <taxon>Burkholderiales</taxon>
        <taxon>Sphaerotilaceae</taxon>
        <taxon>Rubrivivax</taxon>
    </lineage>
</organism>
<dbReference type="AlphaFoldDB" id="A0A437REB6"/>
<protein>
    <submittedName>
        <fullName evidence="2">Uncharacterized protein</fullName>
    </submittedName>
</protein>
<evidence type="ECO:0000313" key="2">
    <source>
        <dbReference type="EMBL" id="RVU45052.1"/>
    </source>
</evidence>
<reference evidence="2 3" key="1">
    <citation type="submission" date="2019-01" db="EMBL/GenBank/DDBJ databases">
        <authorList>
            <person name="Chen W.-M."/>
        </authorList>
    </citation>
    <scope>NUCLEOTIDE SEQUENCE [LARGE SCALE GENOMIC DNA]</scope>
    <source>
        <strain evidence="2 3">KYPY4</strain>
    </source>
</reference>
<name>A0A437REB6_9BURK</name>
<accession>A0A437REB6</accession>
<sequence>MAAPATARERPINIVTPLMADDGSAYPGAQREPAAEAAAGGTAPGWATQAQRDQLLHLHPSRVVQLRAIAGDMTPQQMPAADAWVFVDGQGEDAVRLARRLAGAGIERVWVVLPERVAAPAQTAQGARSSRP</sequence>
<comment type="caution">
    <text evidence="2">The sequence shown here is derived from an EMBL/GenBank/DDBJ whole genome shotgun (WGS) entry which is preliminary data.</text>
</comment>
<dbReference type="EMBL" id="SACR01000004">
    <property type="protein sequence ID" value="RVU45052.1"/>
    <property type="molecule type" value="Genomic_DNA"/>
</dbReference>
<evidence type="ECO:0000256" key="1">
    <source>
        <dbReference type="SAM" id="MobiDB-lite"/>
    </source>
</evidence>
<keyword evidence="3" id="KW-1185">Reference proteome</keyword>
<feature type="compositionally biased region" description="Low complexity" evidence="1">
    <location>
        <begin position="28"/>
        <end position="46"/>
    </location>
</feature>
<proteinExistence type="predicted"/>
<dbReference type="RefSeq" id="WP_128229116.1">
    <property type="nucleotide sequence ID" value="NZ_SACR01000004.1"/>
</dbReference>
<evidence type="ECO:0000313" key="3">
    <source>
        <dbReference type="Proteomes" id="UP000285575"/>
    </source>
</evidence>
<feature type="region of interest" description="Disordered" evidence="1">
    <location>
        <begin position="23"/>
        <end position="46"/>
    </location>
</feature>
<dbReference type="Proteomes" id="UP000285575">
    <property type="component" value="Unassembled WGS sequence"/>
</dbReference>